<dbReference type="PANTHER" id="PTHR24171">
    <property type="entry name" value="ANKYRIN REPEAT DOMAIN-CONTAINING PROTEIN 39-RELATED"/>
    <property type="match status" value="1"/>
</dbReference>
<dbReference type="Gene3D" id="3.40.50.10190">
    <property type="entry name" value="BRCT domain"/>
    <property type="match status" value="2"/>
</dbReference>
<gene>
    <name evidence="10" type="ORF">NEZAVI_LOCUS11377</name>
</gene>
<dbReference type="SUPFAM" id="SSF57850">
    <property type="entry name" value="RING/U-box"/>
    <property type="match status" value="1"/>
</dbReference>
<evidence type="ECO:0000313" key="11">
    <source>
        <dbReference type="Proteomes" id="UP001152798"/>
    </source>
</evidence>
<reference evidence="10" key="1">
    <citation type="submission" date="2022-01" db="EMBL/GenBank/DDBJ databases">
        <authorList>
            <person name="King R."/>
        </authorList>
    </citation>
    <scope>NUCLEOTIDE SEQUENCE</scope>
</reference>
<dbReference type="GO" id="GO:0031436">
    <property type="term" value="C:BRCA1-BARD1 complex"/>
    <property type="evidence" value="ECO:0007669"/>
    <property type="project" value="TreeGrafter"/>
</dbReference>
<organism evidence="10 11">
    <name type="scientific">Nezara viridula</name>
    <name type="common">Southern green stink bug</name>
    <name type="synonym">Cimex viridulus</name>
    <dbReference type="NCBI Taxonomy" id="85310"/>
    <lineage>
        <taxon>Eukaryota</taxon>
        <taxon>Metazoa</taxon>
        <taxon>Ecdysozoa</taxon>
        <taxon>Arthropoda</taxon>
        <taxon>Hexapoda</taxon>
        <taxon>Insecta</taxon>
        <taxon>Pterygota</taxon>
        <taxon>Neoptera</taxon>
        <taxon>Paraneoptera</taxon>
        <taxon>Hemiptera</taxon>
        <taxon>Heteroptera</taxon>
        <taxon>Panheteroptera</taxon>
        <taxon>Pentatomomorpha</taxon>
        <taxon>Pentatomoidea</taxon>
        <taxon>Pentatomidae</taxon>
        <taxon>Pentatominae</taxon>
        <taxon>Nezara</taxon>
    </lineage>
</organism>
<name>A0A9P0HID8_NEZVI</name>
<evidence type="ECO:0000256" key="4">
    <source>
        <dbReference type="ARBA" id="ARBA00022833"/>
    </source>
</evidence>
<dbReference type="GO" id="GO:0070531">
    <property type="term" value="C:BRCA1-A complex"/>
    <property type="evidence" value="ECO:0007669"/>
    <property type="project" value="TreeGrafter"/>
</dbReference>
<dbReference type="AlphaFoldDB" id="A0A9P0HID8"/>
<evidence type="ECO:0000256" key="1">
    <source>
        <dbReference type="ARBA" id="ARBA00022723"/>
    </source>
</evidence>
<feature type="domain" description="RING-type" evidence="8">
    <location>
        <begin position="30"/>
        <end position="68"/>
    </location>
</feature>
<keyword evidence="1" id="KW-0479">Metal-binding</keyword>
<evidence type="ECO:0000256" key="5">
    <source>
        <dbReference type="ARBA" id="ARBA00023043"/>
    </source>
</evidence>
<dbReference type="PROSITE" id="PS00518">
    <property type="entry name" value="ZF_RING_1"/>
    <property type="match status" value="1"/>
</dbReference>
<dbReference type="SUPFAM" id="SSF48403">
    <property type="entry name" value="Ankyrin repeat"/>
    <property type="match status" value="1"/>
</dbReference>
<dbReference type="GO" id="GO:0008270">
    <property type="term" value="F:zinc ion binding"/>
    <property type="evidence" value="ECO:0007669"/>
    <property type="project" value="UniProtKB-KW"/>
</dbReference>
<evidence type="ECO:0008006" key="12">
    <source>
        <dbReference type="Google" id="ProtNLM"/>
    </source>
</evidence>
<dbReference type="PROSITE" id="PS50172">
    <property type="entry name" value="BRCT"/>
    <property type="match status" value="1"/>
</dbReference>
<sequence>MEPFLTELSQKIETVKIIELLKRNEANFLCAKCGHVPQRSFISGDCEHSFCESCVNKKPFFKRCPKCQNIIREEFIINDEAYIVFSKCYEHYKSTLSRMAEPDSKNIRSQKKNYDFLLQDECRKLFKNRNGSIDNIRRLLSSGANPNVLNKDGWTLMHEAVDYENLEVLEILLEAGGNVNAYSGDKCTSCLHDALNEVDISTDIIKCLLNYGADINARDPYGETPIQKVGGNEALLELFQKHKKIYDIPTRPIPIKVPLLYACNLSSTSNKNLSTFCHTLKLKLAVPGKKISKNITHIIVEEDLCEPFHEVLLGILYGCYIVKYLWIEKSIEAGYLLPAEDYEISGTKSYPDSNAPRKSRLNYESLKPRLFASGQFYIMDGMEQKLSHKKEELVDLITAGGGKILMRAKSFDEIAEKTVFFHADTEGSLKSCYVIVLYKTIPTIVYRMDTVRSFHISWLSEAIQRFRIEAVDTADET</sequence>
<dbReference type="InterPro" id="IPR001841">
    <property type="entry name" value="Znf_RING"/>
</dbReference>
<dbReference type="PANTHER" id="PTHR24171:SF8">
    <property type="entry name" value="BRCA1-ASSOCIATED RING DOMAIN PROTEIN 1"/>
    <property type="match status" value="1"/>
</dbReference>
<feature type="domain" description="BRCT" evidence="9">
    <location>
        <begin position="291"/>
        <end position="344"/>
    </location>
</feature>
<dbReference type="Gene3D" id="1.25.40.20">
    <property type="entry name" value="Ankyrin repeat-containing domain"/>
    <property type="match status" value="1"/>
</dbReference>
<keyword evidence="3 7" id="KW-0863">Zinc-finger</keyword>
<protein>
    <recommendedName>
        <fullName evidence="12">BRCA1-associated RING domain protein 1</fullName>
    </recommendedName>
</protein>
<dbReference type="InterPro" id="IPR001357">
    <property type="entry name" value="BRCT_dom"/>
</dbReference>
<dbReference type="PROSITE" id="PS50089">
    <property type="entry name" value="ZF_RING_2"/>
    <property type="match status" value="1"/>
</dbReference>
<keyword evidence="4" id="KW-0862">Zinc</keyword>
<evidence type="ECO:0000259" key="8">
    <source>
        <dbReference type="PROSITE" id="PS50089"/>
    </source>
</evidence>
<feature type="repeat" description="ANK" evidence="6">
    <location>
        <begin position="152"/>
        <end position="184"/>
    </location>
</feature>
<feature type="repeat" description="ANK" evidence="6">
    <location>
        <begin position="186"/>
        <end position="220"/>
    </location>
</feature>
<dbReference type="Gene3D" id="3.30.40.10">
    <property type="entry name" value="Zinc/RING finger domain, C3HC4 (zinc finger)"/>
    <property type="match status" value="1"/>
</dbReference>
<dbReference type="InterPro" id="IPR036770">
    <property type="entry name" value="Ankyrin_rpt-contain_sf"/>
</dbReference>
<keyword evidence="11" id="KW-1185">Reference proteome</keyword>
<dbReference type="PROSITE" id="PS50297">
    <property type="entry name" value="ANK_REP_REGION"/>
    <property type="match status" value="1"/>
</dbReference>
<dbReference type="GO" id="GO:0085020">
    <property type="term" value="P:protein K6-linked ubiquitination"/>
    <property type="evidence" value="ECO:0007669"/>
    <property type="project" value="TreeGrafter"/>
</dbReference>
<evidence type="ECO:0000256" key="2">
    <source>
        <dbReference type="ARBA" id="ARBA00022737"/>
    </source>
</evidence>
<dbReference type="InterPro" id="IPR002110">
    <property type="entry name" value="Ankyrin_rpt"/>
</dbReference>
<evidence type="ECO:0000259" key="9">
    <source>
        <dbReference type="PROSITE" id="PS50172"/>
    </source>
</evidence>
<dbReference type="EMBL" id="OV725081">
    <property type="protein sequence ID" value="CAH1402586.1"/>
    <property type="molecule type" value="Genomic_DNA"/>
</dbReference>
<evidence type="ECO:0000256" key="6">
    <source>
        <dbReference type="PROSITE-ProRule" id="PRU00023"/>
    </source>
</evidence>
<evidence type="ECO:0000313" key="10">
    <source>
        <dbReference type="EMBL" id="CAH1402586.1"/>
    </source>
</evidence>
<dbReference type="SUPFAM" id="SSF52113">
    <property type="entry name" value="BRCT domain"/>
    <property type="match status" value="1"/>
</dbReference>
<dbReference type="Proteomes" id="UP001152798">
    <property type="component" value="Chromosome 5"/>
</dbReference>
<dbReference type="InterPro" id="IPR013083">
    <property type="entry name" value="Znf_RING/FYVE/PHD"/>
</dbReference>
<accession>A0A9P0HID8</accession>
<dbReference type="OrthoDB" id="5394847at2759"/>
<dbReference type="PROSITE" id="PS50088">
    <property type="entry name" value="ANK_REPEAT"/>
    <property type="match status" value="2"/>
</dbReference>
<keyword evidence="5 6" id="KW-0040">ANK repeat</keyword>
<dbReference type="Pfam" id="PF12796">
    <property type="entry name" value="Ank_2"/>
    <property type="match status" value="1"/>
</dbReference>
<dbReference type="InterPro" id="IPR017907">
    <property type="entry name" value="Znf_RING_CS"/>
</dbReference>
<dbReference type="GO" id="GO:0004842">
    <property type="term" value="F:ubiquitin-protein transferase activity"/>
    <property type="evidence" value="ECO:0007669"/>
    <property type="project" value="TreeGrafter"/>
</dbReference>
<proteinExistence type="predicted"/>
<dbReference type="SMART" id="SM00248">
    <property type="entry name" value="ANK"/>
    <property type="match status" value="3"/>
</dbReference>
<evidence type="ECO:0000256" key="7">
    <source>
        <dbReference type="PROSITE-ProRule" id="PRU00175"/>
    </source>
</evidence>
<keyword evidence="2" id="KW-0677">Repeat</keyword>
<evidence type="ECO:0000256" key="3">
    <source>
        <dbReference type="ARBA" id="ARBA00022771"/>
    </source>
</evidence>
<dbReference type="InterPro" id="IPR036420">
    <property type="entry name" value="BRCT_dom_sf"/>
</dbReference>